<dbReference type="GO" id="GO:0000731">
    <property type="term" value="P:DNA synthesis involved in DNA repair"/>
    <property type="evidence" value="ECO:0007669"/>
    <property type="project" value="TreeGrafter"/>
</dbReference>
<dbReference type="Proteomes" id="UP000034160">
    <property type="component" value="Unassembled WGS sequence"/>
</dbReference>
<dbReference type="GO" id="GO:0006260">
    <property type="term" value="P:DNA replication"/>
    <property type="evidence" value="ECO:0007669"/>
    <property type="project" value="UniProtKB-UniRule"/>
</dbReference>
<dbReference type="GO" id="GO:0005737">
    <property type="term" value="C:cytoplasm"/>
    <property type="evidence" value="ECO:0007669"/>
    <property type="project" value="UniProtKB-SubCell"/>
</dbReference>
<evidence type="ECO:0000256" key="4">
    <source>
        <dbReference type="ARBA" id="ARBA00022490"/>
    </source>
</evidence>
<dbReference type="InterPro" id="IPR003395">
    <property type="entry name" value="RecF/RecN/SMC_N"/>
</dbReference>
<feature type="binding site" evidence="9">
    <location>
        <begin position="29"/>
        <end position="36"/>
    </location>
    <ligand>
        <name>ATP</name>
        <dbReference type="ChEBI" id="CHEBI:30616"/>
    </ligand>
</feature>
<protein>
    <recommendedName>
        <fullName evidence="3 9">DNA replication and repair protein RecF</fullName>
    </recommendedName>
</protein>
<evidence type="ECO:0000256" key="5">
    <source>
        <dbReference type="ARBA" id="ARBA00022705"/>
    </source>
</evidence>
<evidence type="ECO:0000256" key="7">
    <source>
        <dbReference type="ARBA" id="ARBA00022840"/>
    </source>
</evidence>
<dbReference type="AlphaFoldDB" id="A0A0G0Y896"/>
<keyword evidence="5 9" id="KW-0235">DNA replication</keyword>
<dbReference type="PANTHER" id="PTHR32182">
    <property type="entry name" value="DNA REPLICATION AND REPAIR PROTEIN RECF"/>
    <property type="match status" value="1"/>
</dbReference>
<keyword evidence="9 10" id="KW-0227">DNA damage</keyword>
<dbReference type="EMBL" id="LCCN01000004">
    <property type="protein sequence ID" value="KKS32972.1"/>
    <property type="molecule type" value="Genomic_DNA"/>
</dbReference>
<keyword evidence="9 10" id="KW-0234">DNA repair</keyword>
<dbReference type="PROSITE" id="PS00617">
    <property type="entry name" value="RECF_1"/>
    <property type="match status" value="1"/>
</dbReference>
<dbReference type="Gene3D" id="1.20.1050.90">
    <property type="entry name" value="RecF/RecN/SMC, N-terminal domain"/>
    <property type="match status" value="1"/>
</dbReference>
<dbReference type="InterPro" id="IPR027417">
    <property type="entry name" value="P-loop_NTPase"/>
</dbReference>
<comment type="caution">
    <text evidence="12">The sequence shown here is derived from an EMBL/GenBank/DDBJ whole genome shotgun (WGS) entry which is preliminary data.</text>
</comment>
<dbReference type="STRING" id="1618356.UU93_C0004G0019"/>
<keyword evidence="8 9" id="KW-0238">DNA-binding</keyword>
<keyword evidence="6 9" id="KW-0547">Nucleotide-binding</keyword>
<evidence type="ECO:0000256" key="9">
    <source>
        <dbReference type="HAMAP-Rule" id="MF_00365"/>
    </source>
</evidence>
<organism evidence="12 13">
    <name type="scientific">Candidatus Amesbacteria bacterium GW2011_GWA2_42_12</name>
    <dbReference type="NCBI Taxonomy" id="1618356"/>
    <lineage>
        <taxon>Bacteria</taxon>
        <taxon>Candidatus Amesiibacteriota</taxon>
    </lineage>
</organism>
<dbReference type="PROSITE" id="PS00618">
    <property type="entry name" value="RECF_2"/>
    <property type="match status" value="1"/>
</dbReference>
<comment type="function">
    <text evidence="9 10">The RecF protein is involved in DNA metabolism; it is required for DNA replication and normal SOS inducibility. RecF binds preferentially to single-stranded, linear DNA. It also seems to bind ATP.</text>
</comment>
<dbReference type="SUPFAM" id="SSF52540">
    <property type="entry name" value="P-loop containing nucleoside triphosphate hydrolases"/>
    <property type="match status" value="1"/>
</dbReference>
<feature type="domain" description="RecF/RecN/SMC N-terminal" evidence="11">
    <location>
        <begin position="3"/>
        <end position="317"/>
    </location>
</feature>
<evidence type="ECO:0000256" key="10">
    <source>
        <dbReference type="RuleBase" id="RU000578"/>
    </source>
</evidence>
<name>A0A0G0Y896_9BACT</name>
<reference evidence="12 13" key="1">
    <citation type="journal article" date="2015" name="Nature">
        <title>rRNA introns, odd ribosomes, and small enigmatic genomes across a large radiation of phyla.</title>
        <authorList>
            <person name="Brown C.T."/>
            <person name="Hug L.A."/>
            <person name="Thomas B.C."/>
            <person name="Sharon I."/>
            <person name="Castelle C.J."/>
            <person name="Singh A."/>
            <person name="Wilkins M.J."/>
            <person name="Williams K.H."/>
            <person name="Banfield J.F."/>
        </authorList>
    </citation>
    <scope>NUCLEOTIDE SEQUENCE [LARGE SCALE GENOMIC DNA]</scope>
</reference>
<dbReference type="GO" id="GO:0009432">
    <property type="term" value="P:SOS response"/>
    <property type="evidence" value="ECO:0007669"/>
    <property type="project" value="UniProtKB-UniRule"/>
</dbReference>
<evidence type="ECO:0000256" key="8">
    <source>
        <dbReference type="ARBA" id="ARBA00023125"/>
    </source>
</evidence>
<keyword evidence="4 9" id="KW-0963">Cytoplasm</keyword>
<evidence type="ECO:0000256" key="1">
    <source>
        <dbReference type="ARBA" id="ARBA00004496"/>
    </source>
</evidence>
<comment type="similarity">
    <text evidence="2 9 10">Belongs to the RecF family.</text>
</comment>
<dbReference type="InterPro" id="IPR001238">
    <property type="entry name" value="DNA-binding_RecF"/>
</dbReference>
<dbReference type="InterPro" id="IPR018078">
    <property type="entry name" value="DNA-binding_RecF_CS"/>
</dbReference>
<keyword evidence="7 9" id="KW-0067">ATP-binding</keyword>
<gene>
    <name evidence="9" type="primary">recF</name>
    <name evidence="12" type="ORF">UU93_C0004G0019</name>
</gene>
<dbReference type="NCBIfam" id="TIGR00611">
    <property type="entry name" value="recf"/>
    <property type="match status" value="1"/>
</dbReference>
<evidence type="ECO:0000256" key="2">
    <source>
        <dbReference type="ARBA" id="ARBA00008016"/>
    </source>
</evidence>
<evidence type="ECO:0000256" key="3">
    <source>
        <dbReference type="ARBA" id="ARBA00020170"/>
    </source>
</evidence>
<evidence type="ECO:0000256" key="6">
    <source>
        <dbReference type="ARBA" id="ARBA00022741"/>
    </source>
</evidence>
<evidence type="ECO:0000259" key="11">
    <source>
        <dbReference type="Pfam" id="PF02463"/>
    </source>
</evidence>
<keyword evidence="9 10" id="KW-0742">SOS response</keyword>
<dbReference type="HAMAP" id="MF_00365">
    <property type="entry name" value="RecF"/>
    <property type="match status" value="1"/>
</dbReference>
<dbReference type="Gene3D" id="3.40.50.300">
    <property type="entry name" value="P-loop containing nucleotide triphosphate hydrolases"/>
    <property type="match status" value="1"/>
</dbReference>
<evidence type="ECO:0000313" key="12">
    <source>
        <dbReference type="EMBL" id="KKS32972.1"/>
    </source>
</evidence>
<dbReference type="PANTHER" id="PTHR32182:SF0">
    <property type="entry name" value="DNA REPLICATION AND REPAIR PROTEIN RECF"/>
    <property type="match status" value="1"/>
</dbReference>
<evidence type="ECO:0000313" key="13">
    <source>
        <dbReference type="Proteomes" id="UP000034160"/>
    </source>
</evidence>
<dbReference type="Pfam" id="PF02463">
    <property type="entry name" value="SMC_N"/>
    <property type="match status" value="1"/>
</dbReference>
<sequence>MKLDKISLQNFRSYEKRTFEFGPKTLIVGENGAGKSNIMEAIYLLAVGKSFRADREEEMVAYGESFFRVVGEVGEVGEIGIEMIENRKRFLVNGVPRRQIDFVGNLRAVLFCPQDMELVTGSPGNRRRYLDFVISQVDREYRRCLISYEKGLRQRNKLLEMIREGLAQRSQLYFWDKLLIKNGEYLTTARQKYLGDLGDKGDKGYLAVYDKSIITQDRLSQYEIEEVAAATTLVGPHRDDFQVLFGDKDVSKYGSRGQQRMGVLWLKQGEIEYLGGSPILLLDDIFSELDHKHREEVMKLVQNYSGQVIMTTADRHLLPTDGGDTIIEL</sequence>
<dbReference type="GO" id="GO:0005524">
    <property type="term" value="F:ATP binding"/>
    <property type="evidence" value="ECO:0007669"/>
    <property type="project" value="UniProtKB-UniRule"/>
</dbReference>
<dbReference type="GO" id="GO:0006302">
    <property type="term" value="P:double-strand break repair"/>
    <property type="evidence" value="ECO:0007669"/>
    <property type="project" value="TreeGrafter"/>
</dbReference>
<comment type="subcellular location">
    <subcellularLocation>
        <location evidence="1 9 10">Cytoplasm</location>
    </subcellularLocation>
</comment>
<proteinExistence type="inferred from homology"/>
<dbReference type="InterPro" id="IPR042174">
    <property type="entry name" value="RecF_2"/>
</dbReference>
<dbReference type="GO" id="GO:0003697">
    <property type="term" value="F:single-stranded DNA binding"/>
    <property type="evidence" value="ECO:0007669"/>
    <property type="project" value="UniProtKB-UniRule"/>
</dbReference>
<accession>A0A0G0Y896</accession>
<dbReference type="PATRIC" id="fig|1618356.3.peg.275"/>